<dbReference type="PANTHER" id="PTHR44137">
    <property type="entry name" value="BNAC03G44070D PROTEIN"/>
    <property type="match status" value="1"/>
</dbReference>
<dbReference type="PRINTS" id="PR00625">
    <property type="entry name" value="JDOMAIN"/>
</dbReference>
<protein>
    <recommendedName>
        <fullName evidence="1">J domain-containing protein</fullName>
    </recommendedName>
</protein>
<evidence type="ECO:0000313" key="3">
    <source>
        <dbReference type="Proteomes" id="UP000489600"/>
    </source>
</evidence>
<gene>
    <name evidence="2" type="ORF">ANE_LOCUS27931</name>
</gene>
<organism evidence="2 3">
    <name type="scientific">Arabis nemorensis</name>
    <dbReference type="NCBI Taxonomy" id="586526"/>
    <lineage>
        <taxon>Eukaryota</taxon>
        <taxon>Viridiplantae</taxon>
        <taxon>Streptophyta</taxon>
        <taxon>Embryophyta</taxon>
        <taxon>Tracheophyta</taxon>
        <taxon>Spermatophyta</taxon>
        <taxon>Magnoliopsida</taxon>
        <taxon>eudicotyledons</taxon>
        <taxon>Gunneridae</taxon>
        <taxon>Pentapetalae</taxon>
        <taxon>rosids</taxon>
        <taxon>malvids</taxon>
        <taxon>Brassicales</taxon>
        <taxon>Brassicaceae</taxon>
        <taxon>Arabideae</taxon>
        <taxon>Arabis</taxon>
    </lineage>
</organism>
<proteinExistence type="predicted"/>
<comment type="caution">
    <text evidence="2">The sequence shown here is derived from an EMBL/GenBank/DDBJ whole genome shotgun (WGS) entry which is preliminary data.</text>
</comment>
<dbReference type="Proteomes" id="UP000489600">
    <property type="component" value="Unassembled WGS sequence"/>
</dbReference>
<dbReference type="CDD" id="cd06257">
    <property type="entry name" value="DnaJ"/>
    <property type="match status" value="1"/>
</dbReference>
<accession>A0A565CV53</accession>
<dbReference type="AlphaFoldDB" id="A0A565CV53"/>
<feature type="domain" description="J" evidence="1">
    <location>
        <begin position="10"/>
        <end position="75"/>
    </location>
</feature>
<keyword evidence="3" id="KW-1185">Reference proteome</keyword>
<name>A0A565CV53_9BRAS</name>
<dbReference type="PANTHER" id="PTHR44137:SF32">
    <property type="entry name" value="DNAJ HEAT SHOCK AMINO-TERMINAL DOMAIN PROTEIN"/>
    <property type="match status" value="1"/>
</dbReference>
<dbReference type="EMBL" id="CABITT030000008">
    <property type="protein sequence ID" value="VVB17487.1"/>
    <property type="molecule type" value="Genomic_DNA"/>
</dbReference>
<evidence type="ECO:0000313" key="2">
    <source>
        <dbReference type="EMBL" id="VVB17487.1"/>
    </source>
</evidence>
<dbReference type="Gene3D" id="1.10.287.110">
    <property type="entry name" value="DnaJ domain"/>
    <property type="match status" value="1"/>
</dbReference>
<dbReference type="Pfam" id="PF00226">
    <property type="entry name" value="DnaJ"/>
    <property type="match status" value="1"/>
</dbReference>
<sequence>MDESLEDIGHVIRILQVEPDADESTIKKQYKKLALHLHPDKNKFPGDESAFKLIGEAKRVLLDKTASKQLENDVNKEEDA</sequence>
<dbReference type="SUPFAM" id="SSF46565">
    <property type="entry name" value="Chaperone J-domain"/>
    <property type="match status" value="1"/>
</dbReference>
<reference evidence="2" key="1">
    <citation type="submission" date="2019-07" db="EMBL/GenBank/DDBJ databases">
        <authorList>
            <person name="Dittberner H."/>
        </authorList>
    </citation>
    <scope>NUCLEOTIDE SEQUENCE [LARGE SCALE GENOMIC DNA]</scope>
</reference>
<dbReference type="InterPro" id="IPR001623">
    <property type="entry name" value="DnaJ_domain"/>
</dbReference>
<evidence type="ECO:0000259" key="1">
    <source>
        <dbReference type="PROSITE" id="PS50076"/>
    </source>
</evidence>
<dbReference type="OrthoDB" id="10250354at2759"/>
<dbReference type="InterPro" id="IPR036869">
    <property type="entry name" value="J_dom_sf"/>
</dbReference>
<dbReference type="SMART" id="SM00271">
    <property type="entry name" value="DnaJ"/>
    <property type="match status" value="1"/>
</dbReference>
<dbReference type="PROSITE" id="PS50076">
    <property type="entry name" value="DNAJ_2"/>
    <property type="match status" value="1"/>
</dbReference>